<dbReference type="PANTHER" id="PTHR39431:SF1">
    <property type="entry name" value="FRPA_C-RELATED PROTEIN"/>
    <property type="match status" value="1"/>
</dbReference>
<gene>
    <name evidence="1" type="ORF">ASZ90_020278</name>
</gene>
<protein>
    <recommendedName>
        <fullName evidence="2">VCBS repeat-containing protein</fullName>
    </recommendedName>
</protein>
<dbReference type="PANTHER" id="PTHR39431">
    <property type="entry name" value="FRPA/C-RELATED PROTEIN"/>
    <property type="match status" value="1"/>
</dbReference>
<sequence>MIIENSWMEMSSARTYREELIKEESSRMWIGTDPSESKQEQAKNPFLTQDSVEISAAAEDAKKKEFRFELNQEDKYKISLLKSLLEVLTGKRIKFYLPVDMDAKIQDKVNCLSKNAPQQNIIQRAGWGFEYDYYQSHFESEQTSFSASAVVKTADGREINISLNLNMSRSFSSHTELHIRAGDAQLADPLVINFDGPAAALTERSFEFDLDNDGEMDIMSFLNPGSGFLALDLNGDGIINDGRELFGPRNGDGFAQLTEYDEDGNGWIDENDAVFDRLRIWTKDSTGNDVLFGLGQKGIGAICLTNISTSFALKNSNNELNGQVISSGMFLRENGTAGTIQQIDLRI</sequence>
<proteinExistence type="predicted"/>
<accession>A0A0W8E146</accession>
<evidence type="ECO:0000313" key="1">
    <source>
        <dbReference type="EMBL" id="KUG02325.1"/>
    </source>
</evidence>
<dbReference type="EMBL" id="LNQE01001924">
    <property type="protein sequence ID" value="KUG02325.1"/>
    <property type="molecule type" value="Genomic_DNA"/>
</dbReference>
<reference evidence="1" key="1">
    <citation type="journal article" date="2015" name="Proc. Natl. Acad. Sci. U.S.A.">
        <title>Networks of energetic and metabolic interactions define dynamics in microbial communities.</title>
        <authorList>
            <person name="Embree M."/>
            <person name="Liu J.K."/>
            <person name="Al-Bassam M.M."/>
            <person name="Zengler K."/>
        </authorList>
    </citation>
    <scope>NUCLEOTIDE SEQUENCE</scope>
</reference>
<evidence type="ECO:0008006" key="2">
    <source>
        <dbReference type="Google" id="ProtNLM"/>
    </source>
</evidence>
<name>A0A0W8E146_9ZZZZ</name>
<organism evidence="1">
    <name type="scientific">hydrocarbon metagenome</name>
    <dbReference type="NCBI Taxonomy" id="938273"/>
    <lineage>
        <taxon>unclassified sequences</taxon>
        <taxon>metagenomes</taxon>
        <taxon>ecological metagenomes</taxon>
    </lineage>
</organism>
<dbReference type="AlphaFoldDB" id="A0A0W8E146"/>
<comment type="caution">
    <text evidence="1">The sequence shown here is derived from an EMBL/GenBank/DDBJ whole genome shotgun (WGS) entry which is preliminary data.</text>
</comment>